<dbReference type="Pfam" id="PF21880">
    <property type="entry name" value="DUF6916"/>
    <property type="match status" value="1"/>
</dbReference>
<accession>A0ABV7VZE4</accession>
<proteinExistence type="predicted"/>
<evidence type="ECO:0000259" key="1">
    <source>
        <dbReference type="Pfam" id="PF21880"/>
    </source>
</evidence>
<organism evidence="2 3">
    <name type="scientific">Bacterioplanoides pacificum</name>
    <dbReference type="NCBI Taxonomy" id="1171596"/>
    <lineage>
        <taxon>Bacteria</taxon>
        <taxon>Pseudomonadati</taxon>
        <taxon>Pseudomonadota</taxon>
        <taxon>Gammaproteobacteria</taxon>
        <taxon>Oceanospirillales</taxon>
        <taxon>Oceanospirillaceae</taxon>
        <taxon>Bacterioplanoides</taxon>
    </lineage>
</organism>
<gene>
    <name evidence="2" type="ORF">ACFOMG_17270</name>
</gene>
<dbReference type="RefSeq" id="WP_376868506.1">
    <property type="nucleotide sequence ID" value="NZ_JBHRYB010000025.1"/>
</dbReference>
<feature type="domain" description="DUF6916" evidence="1">
    <location>
        <begin position="2"/>
        <end position="89"/>
    </location>
</feature>
<keyword evidence="3" id="KW-1185">Reference proteome</keyword>
<sequence>MNHSSFLSALHQDFQLADADGITLTLKEVGDCKENAKWQSFSVLFSSPDVLPQATYQLHNPTLGDIEIFLVPIGKYFPDSDELVYESIFNLAADET</sequence>
<dbReference type="EMBL" id="JBHRYB010000025">
    <property type="protein sequence ID" value="MFC3681856.1"/>
    <property type="molecule type" value="Genomic_DNA"/>
</dbReference>
<dbReference type="InterPro" id="IPR054209">
    <property type="entry name" value="DUF6916"/>
</dbReference>
<protein>
    <submittedName>
        <fullName evidence="2">DUF6916 family protein</fullName>
    </submittedName>
</protein>
<evidence type="ECO:0000313" key="3">
    <source>
        <dbReference type="Proteomes" id="UP001595722"/>
    </source>
</evidence>
<comment type="caution">
    <text evidence="2">The sequence shown here is derived from an EMBL/GenBank/DDBJ whole genome shotgun (WGS) entry which is preliminary data.</text>
</comment>
<name>A0ABV7VZE4_9GAMM</name>
<reference evidence="3" key="1">
    <citation type="journal article" date="2019" name="Int. J. Syst. Evol. Microbiol.">
        <title>The Global Catalogue of Microorganisms (GCM) 10K type strain sequencing project: providing services to taxonomists for standard genome sequencing and annotation.</title>
        <authorList>
            <consortium name="The Broad Institute Genomics Platform"/>
            <consortium name="The Broad Institute Genome Sequencing Center for Infectious Disease"/>
            <person name="Wu L."/>
            <person name="Ma J."/>
        </authorList>
    </citation>
    <scope>NUCLEOTIDE SEQUENCE [LARGE SCALE GENOMIC DNA]</scope>
    <source>
        <strain evidence="3">KCTC 42424</strain>
    </source>
</reference>
<dbReference type="Proteomes" id="UP001595722">
    <property type="component" value="Unassembled WGS sequence"/>
</dbReference>
<evidence type="ECO:0000313" key="2">
    <source>
        <dbReference type="EMBL" id="MFC3681856.1"/>
    </source>
</evidence>